<gene>
    <name evidence="7" type="ORF">E4O86_17765</name>
</gene>
<dbReference type="EMBL" id="SPKJ01000081">
    <property type="protein sequence ID" value="MYZ49560.1"/>
    <property type="molecule type" value="Genomic_DNA"/>
</dbReference>
<keyword evidence="8" id="KW-1185">Reference proteome</keyword>
<dbReference type="PROSITE" id="PS51007">
    <property type="entry name" value="CYTC"/>
    <property type="match status" value="1"/>
</dbReference>
<dbReference type="GO" id="GO:0020037">
    <property type="term" value="F:heme binding"/>
    <property type="evidence" value="ECO:0007669"/>
    <property type="project" value="InterPro"/>
</dbReference>
<dbReference type="GO" id="GO:0009055">
    <property type="term" value="F:electron transfer activity"/>
    <property type="evidence" value="ECO:0007669"/>
    <property type="project" value="InterPro"/>
</dbReference>
<keyword evidence="2 4" id="KW-0479">Metal-binding</keyword>
<dbReference type="OrthoDB" id="9811281at2"/>
<feature type="signal peptide" evidence="5">
    <location>
        <begin position="1"/>
        <end position="23"/>
    </location>
</feature>
<dbReference type="RefSeq" id="WP_161141900.1">
    <property type="nucleotide sequence ID" value="NZ_SPKJ01000081.1"/>
</dbReference>
<name>A0A964T6Z3_9HYPH</name>
<dbReference type="InterPro" id="IPR036909">
    <property type="entry name" value="Cyt_c-like_dom_sf"/>
</dbReference>
<comment type="caution">
    <text evidence="7">The sequence shown here is derived from an EMBL/GenBank/DDBJ whole genome shotgun (WGS) entry which is preliminary data.</text>
</comment>
<sequence length="211" mass="21917">MTRAARIGAAALAGLVLSGGAWSQEGAQEGMAAGRPGTAIEMQDRLAGGGPDLGQVPVTHVFPGGVKIAPAMANPVAGDPGAAERGMRHFSSFNCSGCHAPNGAGGMGPSLSNSAFIYGADPANIFLSIYQGRPHGMPAWGGMLPPEVIWELVSYVQSISAEPSGPWGTTTSLEAFRIEQVPAEYLKTTTPWKHTNPFSFGQKPFEKTPKP</sequence>
<keyword evidence="5" id="KW-0732">Signal</keyword>
<evidence type="ECO:0000313" key="7">
    <source>
        <dbReference type="EMBL" id="MYZ49560.1"/>
    </source>
</evidence>
<dbReference type="AlphaFoldDB" id="A0A964T6Z3"/>
<keyword evidence="3 4" id="KW-0408">Iron</keyword>
<dbReference type="InterPro" id="IPR009056">
    <property type="entry name" value="Cyt_c-like_dom"/>
</dbReference>
<dbReference type="Gene3D" id="1.10.760.10">
    <property type="entry name" value="Cytochrome c-like domain"/>
    <property type="match status" value="1"/>
</dbReference>
<evidence type="ECO:0000256" key="2">
    <source>
        <dbReference type="ARBA" id="ARBA00022723"/>
    </source>
</evidence>
<reference evidence="7" key="1">
    <citation type="submission" date="2019-03" db="EMBL/GenBank/DDBJ databases">
        <title>Afifella sp. nov., isolated from activated sludge.</title>
        <authorList>
            <person name="Li Q."/>
            <person name="Liu Y."/>
        </authorList>
    </citation>
    <scope>NUCLEOTIDE SEQUENCE</scope>
    <source>
        <strain evidence="7">L72</strain>
    </source>
</reference>
<feature type="domain" description="Cytochrome c" evidence="6">
    <location>
        <begin position="81"/>
        <end position="160"/>
    </location>
</feature>
<proteinExistence type="predicted"/>
<dbReference type="Pfam" id="PF13442">
    <property type="entry name" value="Cytochrome_CBB3"/>
    <property type="match status" value="1"/>
</dbReference>
<evidence type="ECO:0000256" key="5">
    <source>
        <dbReference type="SAM" id="SignalP"/>
    </source>
</evidence>
<dbReference type="SUPFAM" id="SSF46626">
    <property type="entry name" value="Cytochrome c"/>
    <property type="match status" value="1"/>
</dbReference>
<evidence type="ECO:0000259" key="6">
    <source>
        <dbReference type="PROSITE" id="PS51007"/>
    </source>
</evidence>
<dbReference type="GO" id="GO:0046872">
    <property type="term" value="F:metal ion binding"/>
    <property type="evidence" value="ECO:0007669"/>
    <property type="project" value="UniProtKB-KW"/>
</dbReference>
<evidence type="ECO:0000313" key="8">
    <source>
        <dbReference type="Proteomes" id="UP000773614"/>
    </source>
</evidence>
<dbReference type="Proteomes" id="UP000773614">
    <property type="component" value="Unassembled WGS sequence"/>
</dbReference>
<protein>
    <submittedName>
        <fullName evidence="7">Cytochrome c</fullName>
    </submittedName>
</protein>
<keyword evidence="1 4" id="KW-0349">Heme</keyword>
<evidence type="ECO:0000256" key="4">
    <source>
        <dbReference type="PROSITE-ProRule" id="PRU00433"/>
    </source>
</evidence>
<evidence type="ECO:0000256" key="1">
    <source>
        <dbReference type="ARBA" id="ARBA00022617"/>
    </source>
</evidence>
<organism evidence="7 8">
    <name type="scientific">Propylenella binzhouense</name>
    <dbReference type="NCBI Taxonomy" id="2555902"/>
    <lineage>
        <taxon>Bacteria</taxon>
        <taxon>Pseudomonadati</taxon>
        <taxon>Pseudomonadota</taxon>
        <taxon>Alphaproteobacteria</taxon>
        <taxon>Hyphomicrobiales</taxon>
        <taxon>Propylenellaceae</taxon>
        <taxon>Propylenella</taxon>
    </lineage>
</organism>
<accession>A0A964T6Z3</accession>
<feature type="chain" id="PRO_5037592635" evidence="5">
    <location>
        <begin position="24"/>
        <end position="211"/>
    </location>
</feature>
<evidence type="ECO:0000256" key="3">
    <source>
        <dbReference type="ARBA" id="ARBA00023004"/>
    </source>
</evidence>